<evidence type="ECO:0000313" key="1">
    <source>
        <dbReference type="EMBL" id="MDT0318223.1"/>
    </source>
</evidence>
<dbReference type="EMBL" id="JAVREM010000005">
    <property type="protein sequence ID" value="MDT0318223.1"/>
    <property type="molecule type" value="Genomic_DNA"/>
</dbReference>
<accession>A0ABU2LMD3</accession>
<reference evidence="2" key="1">
    <citation type="submission" date="2023-07" db="EMBL/GenBank/DDBJ databases">
        <title>30 novel species of actinomycetes from the DSMZ collection.</title>
        <authorList>
            <person name="Nouioui I."/>
        </authorList>
    </citation>
    <scope>NUCLEOTIDE SEQUENCE [LARGE SCALE GENOMIC DNA]</scope>
    <source>
        <strain evidence="2">DSM 44918</strain>
    </source>
</reference>
<dbReference type="RefSeq" id="WP_311596758.1">
    <property type="nucleotide sequence ID" value="NZ_JAVREM010000005.1"/>
</dbReference>
<name>A0ABU2LMD3_9ACTN</name>
<comment type="caution">
    <text evidence="1">The sequence shown here is derived from an EMBL/GenBank/DDBJ whole genome shotgun (WGS) entry which is preliminary data.</text>
</comment>
<proteinExistence type="predicted"/>
<dbReference type="Proteomes" id="UP001183420">
    <property type="component" value="Unassembled WGS sequence"/>
</dbReference>
<gene>
    <name evidence="1" type="ORF">RNC47_07740</name>
</gene>
<evidence type="ECO:0000313" key="2">
    <source>
        <dbReference type="Proteomes" id="UP001183420"/>
    </source>
</evidence>
<protein>
    <submittedName>
        <fullName evidence="1">Uncharacterized protein</fullName>
    </submittedName>
</protein>
<organism evidence="1 2">
    <name type="scientific">Streptomyces millisiae</name>
    <dbReference type="NCBI Taxonomy" id="3075542"/>
    <lineage>
        <taxon>Bacteria</taxon>
        <taxon>Bacillati</taxon>
        <taxon>Actinomycetota</taxon>
        <taxon>Actinomycetes</taxon>
        <taxon>Kitasatosporales</taxon>
        <taxon>Streptomycetaceae</taxon>
        <taxon>Streptomyces</taxon>
    </lineage>
</organism>
<sequence length="133" mass="14140">MTAVTRLVTHAELDQAGTNARQLSVSARLEAALADGRSVVLLDDRGWSSFLSGDGADIREWASAEDIADTARMVVGPDGPFDGQTEEQAEAAHWAALADILEQQGVDASGPELARLPHDVTFGDRLRAWLAGD</sequence>
<keyword evidence="2" id="KW-1185">Reference proteome</keyword>